<comment type="caution">
    <text evidence="1">The sequence shown here is derived from an EMBL/GenBank/DDBJ whole genome shotgun (WGS) entry which is preliminary data.</text>
</comment>
<reference evidence="1 2" key="1">
    <citation type="submission" date="2016-08" db="EMBL/GenBank/DDBJ databases">
        <title>Genome of Bacillus solimangrovi GH2-4.</title>
        <authorList>
            <person name="Lim S."/>
            <person name="Kim B.-C."/>
        </authorList>
    </citation>
    <scope>NUCLEOTIDE SEQUENCE [LARGE SCALE GENOMIC DNA]</scope>
    <source>
        <strain evidence="1 2">GH2-4</strain>
    </source>
</reference>
<protein>
    <submittedName>
        <fullName evidence="1">Uncharacterized protein</fullName>
    </submittedName>
</protein>
<accession>A0A1E5LDB1</accession>
<evidence type="ECO:0000313" key="2">
    <source>
        <dbReference type="Proteomes" id="UP000095209"/>
    </source>
</evidence>
<organism evidence="1 2">
    <name type="scientific">Bacillus solimangrovi</name>
    <dbReference type="NCBI Taxonomy" id="1305675"/>
    <lineage>
        <taxon>Bacteria</taxon>
        <taxon>Bacillati</taxon>
        <taxon>Bacillota</taxon>
        <taxon>Bacilli</taxon>
        <taxon>Bacillales</taxon>
        <taxon>Bacillaceae</taxon>
        <taxon>Bacillus</taxon>
    </lineage>
</organism>
<gene>
    <name evidence="1" type="ORF">BFG57_16990</name>
</gene>
<dbReference type="AlphaFoldDB" id="A0A1E5LDB1"/>
<evidence type="ECO:0000313" key="1">
    <source>
        <dbReference type="EMBL" id="OEH92076.1"/>
    </source>
</evidence>
<keyword evidence="2" id="KW-1185">Reference proteome</keyword>
<proteinExistence type="predicted"/>
<dbReference type="Proteomes" id="UP000095209">
    <property type="component" value="Unassembled WGS sequence"/>
</dbReference>
<sequence length="175" mass="20719">MFFLLLSLLIGCSKERTFEEFFHKEMEAKQEGYDKDVLNSYSLVHHEQNVVQKEDAIAIRRENNIQGEQIFITYFKKENGTWYWEQTRGAEWDTPHKWSAMNELPHIYSGAISDNNITEIYAGEEQAKIIDVEGNKRYWYAVSPFKDVEVKYVRKDGTEEIIESIDYEMLEELAK</sequence>
<name>A0A1E5LDB1_9BACI</name>
<dbReference type="EMBL" id="MJEH01000036">
    <property type="protein sequence ID" value="OEH92076.1"/>
    <property type="molecule type" value="Genomic_DNA"/>
</dbReference>